<organism evidence="4 5">
    <name type="scientific">Candidatus Cryptobacteroides intestinavium</name>
    <dbReference type="NCBI Taxonomy" id="2840766"/>
    <lineage>
        <taxon>Bacteria</taxon>
        <taxon>Pseudomonadati</taxon>
        <taxon>Bacteroidota</taxon>
        <taxon>Bacteroidia</taxon>
        <taxon>Bacteroidales</taxon>
        <taxon>Candidatus Cryptobacteroides</taxon>
    </lineage>
</organism>
<keyword evidence="2" id="KW-0472">Membrane</keyword>
<gene>
    <name evidence="4" type="ORF">IAC06_01445</name>
</gene>
<evidence type="ECO:0000256" key="1">
    <source>
        <dbReference type="SAM" id="MobiDB-lite"/>
    </source>
</evidence>
<dbReference type="Pfam" id="PF13568">
    <property type="entry name" value="OMP_b-brl_2"/>
    <property type="match status" value="1"/>
</dbReference>
<feature type="region of interest" description="Disordered" evidence="1">
    <location>
        <begin position="225"/>
        <end position="246"/>
    </location>
</feature>
<dbReference type="Proteomes" id="UP000823661">
    <property type="component" value="Unassembled WGS sequence"/>
</dbReference>
<feature type="compositionally biased region" description="Basic and acidic residues" evidence="1">
    <location>
        <begin position="170"/>
        <end position="185"/>
    </location>
</feature>
<keyword evidence="2" id="KW-1133">Transmembrane helix</keyword>
<feature type="region of interest" description="Disordered" evidence="1">
    <location>
        <begin position="91"/>
        <end position="190"/>
    </location>
</feature>
<reference evidence="4" key="1">
    <citation type="submission" date="2020-10" db="EMBL/GenBank/DDBJ databases">
        <authorList>
            <person name="Gilroy R."/>
        </authorList>
    </citation>
    <scope>NUCLEOTIDE SEQUENCE</scope>
    <source>
        <strain evidence="4">B1-20833</strain>
    </source>
</reference>
<comment type="caution">
    <text evidence="4">The sequence shown here is derived from an EMBL/GenBank/DDBJ whole genome shotgun (WGS) entry which is preliminary data.</text>
</comment>
<feature type="compositionally biased region" description="Low complexity" evidence="1">
    <location>
        <begin position="160"/>
        <end position="169"/>
    </location>
</feature>
<feature type="transmembrane region" description="Helical" evidence="2">
    <location>
        <begin position="51"/>
        <end position="72"/>
    </location>
</feature>
<feature type="domain" description="Outer membrane protein beta-barrel" evidence="3">
    <location>
        <begin position="262"/>
        <end position="406"/>
    </location>
</feature>
<keyword evidence="2" id="KW-0812">Transmembrane</keyword>
<dbReference type="EMBL" id="JADIMI010000014">
    <property type="protein sequence ID" value="MBO8451533.1"/>
    <property type="molecule type" value="Genomic_DNA"/>
</dbReference>
<reference evidence="4" key="2">
    <citation type="journal article" date="2021" name="PeerJ">
        <title>Extensive microbial diversity within the chicken gut microbiome revealed by metagenomics and culture.</title>
        <authorList>
            <person name="Gilroy R."/>
            <person name="Ravi A."/>
            <person name="Getino M."/>
            <person name="Pursley I."/>
            <person name="Horton D.L."/>
            <person name="Alikhan N.F."/>
            <person name="Baker D."/>
            <person name="Gharbi K."/>
            <person name="Hall N."/>
            <person name="Watson M."/>
            <person name="Adriaenssens E.M."/>
            <person name="Foster-Nyarko E."/>
            <person name="Jarju S."/>
            <person name="Secka A."/>
            <person name="Antonio M."/>
            <person name="Oren A."/>
            <person name="Chaudhuri R.R."/>
            <person name="La Ragione R."/>
            <person name="Hildebrand F."/>
            <person name="Pallen M.J."/>
        </authorList>
    </citation>
    <scope>NUCLEOTIDE SEQUENCE</scope>
    <source>
        <strain evidence="4">B1-20833</strain>
    </source>
</reference>
<proteinExistence type="predicted"/>
<dbReference type="InterPro" id="IPR025665">
    <property type="entry name" value="Beta-barrel_OMP_2"/>
</dbReference>
<evidence type="ECO:0000313" key="5">
    <source>
        <dbReference type="Proteomes" id="UP000823661"/>
    </source>
</evidence>
<evidence type="ECO:0000256" key="2">
    <source>
        <dbReference type="SAM" id="Phobius"/>
    </source>
</evidence>
<evidence type="ECO:0000259" key="3">
    <source>
        <dbReference type="Pfam" id="PF13568"/>
    </source>
</evidence>
<name>A0A9D9HI22_9BACT</name>
<protein>
    <submittedName>
        <fullName evidence="4">PorT family protein</fullName>
    </submittedName>
</protein>
<evidence type="ECO:0000313" key="4">
    <source>
        <dbReference type="EMBL" id="MBO8451533.1"/>
    </source>
</evidence>
<feature type="compositionally biased region" description="Basic and acidic residues" evidence="1">
    <location>
        <begin position="119"/>
        <end position="130"/>
    </location>
</feature>
<sequence>MSDFDENKFDREIRSLLDGVEEEVPDRVWDALSDRLDHIGKARKRKTALTWLRYSGIAAAAAAVALGVFFGVGDPVRTVGPDSTLAAVEQTDQEKTGDVTAVRSGTDENEPVSTGDIRLQGRENVLERAASRPVQTVPSVSGHEPADAETGYGHQKAEQDGGTQSSGTSSEKKESTASDEARTIEEQIENSSSDTFIAWNLDDEYADEETSGKKKIRAALTMSGLASSNSGASGTGTGSSRPLMSIMRPDQNKKAVTESGGSSSYGIPISFGIGAKIIFTPRWALGVGINCSMLSRTFSGTYTTYASDNSPVATHYPKIRNTQSYVGIPVNAYFSIVKSKAVDFYAYAGGTAEKCVANRYRMGEGDVIYNEKVRGFQFSANAGLGVEFIIADMLGIYIDPSLRYYFPDSRQPKSIRTVQPLTLGFEMGFRVRL</sequence>
<dbReference type="AlphaFoldDB" id="A0A9D9HI22"/>
<accession>A0A9D9HI22</accession>